<feature type="domain" description="UDP-N-acetylglucosamine 2-epimerase" evidence="1">
    <location>
        <begin position="26"/>
        <end position="368"/>
    </location>
</feature>
<accession>A0A1W6N5H4</accession>
<reference evidence="2 3" key="1">
    <citation type="submission" date="2014-06" db="EMBL/GenBank/DDBJ databases">
        <title>The genome of the endonuclear symbiont Nucleicultrix amoebiphila.</title>
        <authorList>
            <person name="Schulz F."/>
            <person name="Horn M."/>
        </authorList>
    </citation>
    <scope>NUCLEOTIDE SEQUENCE [LARGE SCALE GENOMIC DNA]</scope>
    <source>
        <strain evidence="2 3">FS5</strain>
    </source>
</reference>
<evidence type="ECO:0000313" key="2">
    <source>
        <dbReference type="EMBL" id="ARN85061.1"/>
    </source>
</evidence>
<dbReference type="PANTHER" id="PTHR43174">
    <property type="entry name" value="UDP-N-ACETYLGLUCOSAMINE 2-EPIMERASE"/>
    <property type="match status" value="1"/>
</dbReference>
<proteinExistence type="predicted"/>
<dbReference type="RefSeq" id="WP_085784579.1">
    <property type="nucleotide sequence ID" value="NZ_CP008743.1"/>
</dbReference>
<dbReference type="Gene3D" id="3.40.50.2000">
    <property type="entry name" value="Glycogen Phosphorylase B"/>
    <property type="match status" value="2"/>
</dbReference>
<dbReference type="EMBL" id="CP008743">
    <property type="protein sequence ID" value="ARN85061.1"/>
    <property type="molecule type" value="Genomic_DNA"/>
</dbReference>
<dbReference type="CDD" id="cd03786">
    <property type="entry name" value="GTB_UDP-GlcNAc_2-Epimerase"/>
    <property type="match status" value="1"/>
</dbReference>
<dbReference type="OrthoDB" id="9803238at2"/>
<dbReference type="Pfam" id="PF02350">
    <property type="entry name" value="Epimerase_2"/>
    <property type="match status" value="1"/>
</dbReference>
<dbReference type="GO" id="GO:0004553">
    <property type="term" value="F:hydrolase activity, hydrolyzing O-glycosyl compounds"/>
    <property type="evidence" value="ECO:0007669"/>
    <property type="project" value="InterPro"/>
</dbReference>
<dbReference type="PANTHER" id="PTHR43174:SF3">
    <property type="entry name" value="UDP-N-ACETYLGLUCOSAMINE 2-EPIMERASE"/>
    <property type="match status" value="1"/>
</dbReference>
<organism evidence="2 3">
    <name type="scientific">Candidatus Nucleicultrix amoebiphila FS5</name>
    <dbReference type="NCBI Taxonomy" id="1414854"/>
    <lineage>
        <taxon>Bacteria</taxon>
        <taxon>Pseudomonadati</taxon>
        <taxon>Pseudomonadota</taxon>
        <taxon>Alphaproteobacteria</taxon>
        <taxon>Holosporales</taxon>
        <taxon>Candidatus Nucleicultricaceae</taxon>
        <taxon>Candidatus Nucleicultrix</taxon>
    </lineage>
</organism>
<dbReference type="SUPFAM" id="SSF53756">
    <property type="entry name" value="UDP-Glycosyltransferase/glycogen phosphorylase"/>
    <property type="match status" value="1"/>
</dbReference>
<sequence length="389" mass="43618">MITKKKICVFTAARSDYFLLRPLLKSIKENPKLHLQIVVSGMHLSKEFGDTWEIIKSDGFEITEKVPMILSTDTPNATVASMGLGMIQFSEILTRLSPDVCVVLGDRFELMSFSISCHILKIPIAHIHGGELTHGAFDDAIRHSITKMSALHLTATDEYKRRVIQMGEQPSAVFNVGALAVENIQNIQDITLVDLEKLLNLSLNEKYFLVTFHPETMGKVDIKVQLICLLDALKRFPDYQVLWTSSNADPSGRCINEMLRSTNLEQSVHFIENLGELYLPALKLSSAVIGNSSSAIIEAPILGIPTVNLGTRQSGRVRTSSILDVDFRTEDIYQAIKKCLSQDFLSSIKHDKHPYGEGNTAQKITEKLLEWDFSKSKFKIFYDLDKVLS</sequence>
<dbReference type="InterPro" id="IPR003331">
    <property type="entry name" value="UDP_GlcNAc_Epimerase_2_dom"/>
</dbReference>
<protein>
    <recommendedName>
        <fullName evidence="1">UDP-N-acetylglucosamine 2-epimerase domain-containing protein</fullName>
    </recommendedName>
</protein>
<dbReference type="InterPro" id="IPR029767">
    <property type="entry name" value="WecB-like"/>
</dbReference>
<dbReference type="AlphaFoldDB" id="A0A1W6N5H4"/>
<dbReference type="STRING" id="1414854.GQ61_06890"/>
<dbReference type="NCBIfam" id="TIGR03568">
    <property type="entry name" value="NeuC_NnaA"/>
    <property type="match status" value="1"/>
</dbReference>
<evidence type="ECO:0000313" key="3">
    <source>
        <dbReference type="Proteomes" id="UP000237351"/>
    </source>
</evidence>
<evidence type="ECO:0000259" key="1">
    <source>
        <dbReference type="Pfam" id="PF02350"/>
    </source>
</evidence>
<gene>
    <name evidence="2" type="ORF">GQ61_06890</name>
</gene>
<name>A0A1W6N5H4_9PROT</name>
<keyword evidence="3" id="KW-1185">Reference proteome</keyword>
<dbReference type="KEGG" id="naf:GQ61_06890"/>
<dbReference type="GO" id="GO:0006047">
    <property type="term" value="P:UDP-N-acetylglucosamine metabolic process"/>
    <property type="evidence" value="ECO:0007669"/>
    <property type="project" value="InterPro"/>
</dbReference>
<dbReference type="InterPro" id="IPR020004">
    <property type="entry name" value="UDP-GlcNAc_Epase"/>
</dbReference>
<dbReference type="Proteomes" id="UP000237351">
    <property type="component" value="Chromosome"/>
</dbReference>